<sequence length="149" mass="15531">MFQNLLIAIDGSDLSNKALEAGLDLAKSHGSRVTFLTASDPISTGIGSGGFGTLSAGPLVERLEEAYRDGAAKILNAAANRASELGVSAETVYAPRQRPADAILQEAESRGCDTILMGSHGNRGLRRLILGSQATEVLARSTVPVLIIK</sequence>
<dbReference type="CDD" id="cd00293">
    <property type="entry name" value="USP-like"/>
    <property type="match status" value="1"/>
</dbReference>
<keyword evidence="4" id="KW-1185">Reference proteome</keyword>
<protein>
    <submittedName>
        <fullName evidence="3">Universal stress protein</fullName>
    </submittedName>
</protein>
<dbReference type="PRINTS" id="PR01438">
    <property type="entry name" value="UNVRSLSTRESS"/>
</dbReference>
<feature type="domain" description="UspA" evidence="2">
    <location>
        <begin position="1"/>
        <end position="149"/>
    </location>
</feature>
<name>A0ABW5QER9_9HYPH</name>
<comment type="caution">
    <text evidence="3">The sequence shown here is derived from an EMBL/GenBank/DDBJ whole genome shotgun (WGS) entry which is preliminary data.</text>
</comment>
<dbReference type="PANTHER" id="PTHR46268">
    <property type="entry name" value="STRESS RESPONSE PROTEIN NHAX"/>
    <property type="match status" value="1"/>
</dbReference>
<accession>A0ABW5QER9</accession>
<dbReference type="InterPro" id="IPR006016">
    <property type="entry name" value="UspA"/>
</dbReference>
<dbReference type="Proteomes" id="UP001597521">
    <property type="component" value="Unassembled WGS sequence"/>
</dbReference>
<dbReference type="Pfam" id="PF00582">
    <property type="entry name" value="Usp"/>
    <property type="match status" value="1"/>
</dbReference>
<dbReference type="EMBL" id="JBHUNP010000001">
    <property type="protein sequence ID" value="MFD2646273.1"/>
    <property type="molecule type" value="Genomic_DNA"/>
</dbReference>
<evidence type="ECO:0000313" key="4">
    <source>
        <dbReference type="Proteomes" id="UP001597521"/>
    </source>
</evidence>
<reference evidence="4" key="1">
    <citation type="journal article" date="2019" name="Int. J. Syst. Evol. Microbiol.">
        <title>The Global Catalogue of Microorganisms (GCM) 10K type strain sequencing project: providing services to taxonomists for standard genome sequencing and annotation.</title>
        <authorList>
            <consortium name="The Broad Institute Genomics Platform"/>
            <consortium name="The Broad Institute Genome Sequencing Center for Infectious Disease"/>
            <person name="Wu L."/>
            <person name="Ma J."/>
        </authorList>
    </citation>
    <scope>NUCLEOTIDE SEQUENCE [LARGE SCALE GENOMIC DNA]</scope>
    <source>
        <strain evidence="4">CCM 7427</strain>
    </source>
</reference>
<dbReference type="InterPro" id="IPR006015">
    <property type="entry name" value="Universal_stress_UspA"/>
</dbReference>
<dbReference type="SUPFAM" id="SSF52402">
    <property type="entry name" value="Adenine nucleotide alpha hydrolases-like"/>
    <property type="match status" value="1"/>
</dbReference>
<evidence type="ECO:0000259" key="2">
    <source>
        <dbReference type="Pfam" id="PF00582"/>
    </source>
</evidence>
<evidence type="ECO:0000313" key="3">
    <source>
        <dbReference type="EMBL" id="MFD2646273.1"/>
    </source>
</evidence>
<proteinExistence type="inferred from homology"/>
<dbReference type="PANTHER" id="PTHR46268:SF15">
    <property type="entry name" value="UNIVERSAL STRESS PROTEIN HP_0031"/>
    <property type="match status" value="1"/>
</dbReference>
<evidence type="ECO:0000256" key="1">
    <source>
        <dbReference type="ARBA" id="ARBA00008791"/>
    </source>
</evidence>
<dbReference type="Gene3D" id="3.40.50.620">
    <property type="entry name" value="HUPs"/>
    <property type="match status" value="1"/>
</dbReference>
<gene>
    <name evidence="3" type="ORF">ACFSX5_00525</name>
</gene>
<dbReference type="InterPro" id="IPR014729">
    <property type="entry name" value="Rossmann-like_a/b/a_fold"/>
</dbReference>
<comment type="similarity">
    <text evidence="1">Belongs to the universal stress protein A family.</text>
</comment>
<dbReference type="RefSeq" id="WP_386830761.1">
    <property type="nucleotide sequence ID" value="NZ_JBHUNP010000001.1"/>
</dbReference>
<organism evidence="3 4">
    <name type="scientific">Devosia albogilva</name>
    <dbReference type="NCBI Taxonomy" id="429726"/>
    <lineage>
        <taxon>Bacteria</taxon>
        <taxon>Pseudomonadati</taxon>
        <taxon>Pseudomonadota</taxon>
        <taxon>Alphaproteobacteria</taxon>
        <taxon>Hyphomicrobiales</taxon>
        <taxon>Devosiaceae</taxon>
        <taxon>Devosia</taxon>
    </lineage>
</organism>